<dbReference type="InterPro" id="IPR028082">
    <property type="entry name" value="Peripla_BP_I"/>
</dbReference>
<dbReference type="RefSeq" id="WP_106691274.1">
    <property type="nucleotide sequence ID" value="NZ_PXNQ02000005.1"/>
</dbReference>
<gene>
    <name evidence="6" type="ORF">A7A09_010085</name>
</gene>
<dbReference type="SMART" id="SM00354">
    <property type="entry name" value="HTH_LACI"/>
    <property type="match status" value="1"/>
</dbReference>
<keyword evidence="4" id="KW-0804">Transcription</keyword>
<keyword evidence="1" id="KW-0678">Repressor</keyword>
<protein>
    <submittedName>
        <fullName evidence="6">LacI family DNA-binding transcriptional regulator</fullName>
    </submittedName>
</protein>
<evidence type="ECO:0000259" key="5">
    <source>
        <dbReference type="PROSITE" id="PS50932"/>
    </source>
</evidence>
<keyword evidence="7" id="KW-1185">Reference proteome</keyword>
<dbReference type="EMBL" id="PXNQ02000005">
    <property type="protein sequence ID" value="RNF34745.1"/>
    <property type="molecule type" value="Genomic_DNA"/>
</dbReference>
<organism evidence="6 7">
    <name type="scientific">Paracoccus methylarcula</name>
    <dbReference type="NCBI Taxonomy" id="72022"/>
    <lineage>
        <taxon>Bacteria</taxon>
        <taxon>Pseudomonadati</taxon>
        <taxon>Pseudomonadota</taxon>
        <taxon>Alphaproteobacteria</taxon>
        <taxon>Rhodobacterales</taxon>
        <taxon>Paracoccaceae</taxon>
        <taxon>Paracoccus</taxon>
    </lineage>
</organism>
<dbReference type="Gene3D" id="1.10.260.40">
    <property type="entry name" value="lambda repressor-like DNA-binding domains"/>
    <property type="match status" value="1"/>
</dbReference>
<evidence type="ECO:0000313" key="6">
    <source>
        <dbReference type="EMBL" id="RNF34745.1"/>
    </source>
</evidence>
<dbReference type="InterPro" id="IPR000843">
    <property type="entry name" value="HTH_LacI"/>
</dbReference>
<dbReference type="Pfam" id="PF13377">
    <property type="entry name" value="Peripla_BP_3"/>
    <property type="match status" value="1"/>
</dbReference>
<dbReference type="Proteomes" id="UP000238137">
    <property type="component" value="Unassembled WGS sequence"/>
</dbReference>
<keyword evidence="3 6" id="KW-0238">DNA-binding</keyword>
<dbReference type="OrthoDB" id="8433438at2"/>
<dbReference type="PROSITE" id="PS00356">
    <property type="entry name" value="HTH_LACI_1"/>
    <property type="match status" value="1"/>
</dbReference>
<keyword evidence="2" id="KW-0805">Transcription regulation</keyword>
<dbReference type="AlphaFoldDB" id="A0A3R7LPX3"/>
<feature type="domain" description="HTH lacI-type" evidence="5">
    <location>
        <begin position="11"/>
        <end position="65"/>
    </location>
</feature>
<evidence type="ECO:0000313" key="7">
    <source>
        <dbReference type="Proteomes" id="UP000238137"/>
    </source>
</evidence>
<comment type="caution">
    <text evidence="6">The sequence shown here is derived from an EMBL/GenBank/DDBJ whole genome shotgun (WGS) entry which is preliminary data.</text>
</comment>
<evidence type="ECO:0000256" key="1">
    <source>
        <dbReference type="ARBA" id="ARBA00022491"/>
    </source>
</evidence>
<dbReference type="GO" id="GO:0003700">
    <property type="term" value="F:DNA-binding transcription factor activity"/>
    <property type="evidence" value="ECO:0007669"/>
    <property type="project" value="TreeGrafter"/>
</dbReference>
<dbReference type="PANTHER" id="PTHR30146:SF151">
    <property type="entry name" value="HTH-TYPE TRANSCRIPTIONAL REPRESSOR CYTR"/>
    <property type="match status" value="1"/>
</dbReference>
<dbReference type="PANTHER" id="PTHR30146">
    <property type="entry name" value="LACI-RELATED TRANSCRIPTIONAL REPRESSOR"/>
    <property type="match status" value="1"/>
</dbReference>
<evidence type="ECO:0000256" key="3">
    <source>
        <dbReference type="ARBA" id="ARBA00023125"/>
    </source>
</evidence>
<reference evidence="6" key="1">
    <citation type="submission" date="2018-05" db="EMBL/GenBank/DDBJ databases">
        <title>Reclassification of Methylarcula marina and Methylarcula terricola as Paracoccus methylarcula sp.nov., comb.nov. and Paracoccus terricola comb.nov.</title>
        <authorList>
            <person name="Shmareva M.N."/>
            <person name="Doronina N.V."/>
            <person name="Vasilenko O.V."/>
            <person name="Tarlachkov S.V."/>
            <person name="Trotsenko Y.A."/>
        </authorList>
    </citation>
    <scope>NUCLEOTIDE SEQUENCE [LARGE SCALE GENOMIC DNA]</scope>
    <source>
        <strain evidence="6">VKM B-2159</strain>
    </source>
</reference>
<dbReference type="CDD" id="cd01392">
    <property type="entry name" value="HTH_LacI"/>
    <property type="match status" value="1"/>
</dbReference>
<dbReference type="PROSITE" id="PS50932">
    <property type="entry name" value="HTH_LACI_2"/>
    <property type="match status" value="1"/>
</dbReference>
<dbReference type="GO" id="GO:0000976">
    <property type="term" value="F:transcription cis-regulatory region binding"/>
    <property type="evidence" value="ECO:0007669"/>
    <property type="project" value="TreeGrafter"/>
</dbReference>
<proteinExistence type="predicted"/>
<name>A0A3R7LPX3_9RHOB</name>
<dbReference type="Pfam" id="PF00356">
    <property type="entry name" value="LacI"/>
    <property type="match status" value="1"/>
</dbReference>
<dbReference type="CDD" id="cd06284">
    <property type="entry name" value="PBP1_LacI-like"/>
    <property type="match status" value="1"/>
</dbReference>
<dbReference type="SUPFAM" id="SSF47413">
    <property type="entry name" value="lambda repressor-like DNA-binding domains"/>
    <property type="match status" value="1"/>
</dbReference>
<dbReference type="Gene3D" id="3.40.50.2300">
    <property type="match status" value="2"/>
</dbReference>
<evidence type="ECO:0000256" key="4">
    <source>
        <dbReference type="ARBA" id="ARBA00023163"/>
    </source>
</evidence>
<accession>A0A3R7LPX3</accession>
<dbReference type="InterPro" id="IPR010982">
    <property type="entry name" value="Lambda_DNA-bd_dom_sf"/>
</dbReference>
<evidence type="ECO:0000256" key="2">
    <source>
        <dbReference type="ARBA" id="ARBA00023015"/>
    </source>
</evidence>
<dbReference type="SUPFAM" id="SSF53822">
    <property type="entry name" value="Periplasmic binding protein-like I"/>
    <property type="match status" value="1"/>
</dbReference>
<sequence length="343" mass="37363">MNKSLSSPGRARLSDVAKLAGVSTSTVSRVLSHPDVVAESTRNAVAEALAATGYRMNHAARNLRKQRTGCVVALVPNLGNPFFAKILDGMGRELARAGYDLLVADTLDEAGRHTTLSRFMDVSRADGIVLLDGMVPMDRIGERPNLPPLITACEWVEEIHLPRVMLDNRAGARLAIGHLRELGHRHIGVIGGPTRNVLHKSRLAGVHDAAGEARLTLFDGDFTLQAGRKAAEYWERLSPEERPSAIFAFSDEMACAFMASLQRRDIIAPRDISIVGFDDIELVSHLAPALTTIRQPKRELGRQAARTILQRIAGAEVDPVTLLEPQLMLRETTAPFTLARIAG</sequence>
<dbReference type="InterPro" id="IPR046335">
    <property type="entry name" value="LacI/GalR-like_sensor"/>
</dbReference>